<proteinExistence type="predicted"/>
<dbReference type="AlphaFoldDB" id="A0A0R1YBY1"/>
<dbReference type="EMBL" id="AZFZ01000095">
    <property type="protein sequence ID" value="KRM39901.1"/>
    <property type="molecule type" value="Genomic_DNA"/>
</dbReference>
<evidence type="ECO:0000313" key="1">
    <source>
        <dbReference type="EMBL" id="KRM39901.1"/>
    </source>
</evidence>
<gene>
    <name evidence="1" type="ORF">FD47_GL002978</name>
</gene>
<organism evidence="1 2">
    <name type="scientific">Lentilactobacillus parafarraginis DSM 18390 = JCM 14109</name>
    <dbReference type="NCBI Taxonomy" id="1423786"/>
    <lineage>
        <taxon>Bacteria</taxon>
        <taxon>Bacillati</taxon>
        <taxon>Bacillota</taxon>
        <taxon>Bacilli</taxon>
        <taxon>Lactobacillales</taxon>
        <taxon>Lactobacillaceae</taxon>
        <taxon>Lentilactobacillus</taxon>
    </lineage>
</organism>
<dbReference type="PATRIC" id="fig|1423786.4.peg.3133"/>
<reference evidence="1 2" key="1">
    <citation type="journal article" date="2015" name="Genome Announc.">
        <title>Expanding the biotechnology potential of lactobacilli through comparative genomics of 213 strains and associated genera.</title>
        <authorList>
            <person name="Sun Z."/>
            <person name="Harris H.M."/>
            <person name="McCann A."/>
            <person name="Guo C."/>
            <person name="Argimon S."/>
            <person name="Zhang W."/>
            <person name="Yang X."/>
            <person name="Jeffery I.B."/>
            <person name="Cooney J.C."/>
            <person name="Kagawa T.F."/>
            <person name="Liu W."/>
            <person name="Song Y."/>
            <person name="Salvetti E."/>
            <person name="Wrobel A."/>
            <person name="Rasinkangas P."/>
            <person name="Parkhill J."/>
            <person name="Rea M.C."/>
            <person name="O'Sullivan O."/>
            <person name="Ritari J."/>
            <person name="Douillard F.P."/>
            <person name="Paul Ross R."/>
            <person name="Yang R."/>
            <person name="Briner A.E."/>
            <person name="Felis G.E."/>
            <person name="de Vos W.M."/>
            <person name="Barrangou R."/>
            <person name="Klaenhammer T.R."/>
            <person name="Caufield P.W."/>
            <person name="Cui Y."/>
            <person name="Zhang H."/>
            <person name="O'Toole P.W."/>
        </authorList>
    </citation>
    <scope>NUCLEOTIDE SEQUENCE [LARGE SCALE GENOMIC DNA]</scope>
    <source>
        <strain evidence="1 2">DSM 18390</strain>
    </source>
</reference>
<evidence type="ECO:0000313" key="2">
    <source>
        <dbReference type="Proteomes" id="UP000051010"/>
    </source>
</evidence>
<accession>A0A0R1YBY1</accession>
<name>A0A0R1YBY1_9LACO</name>
<dbReference type="Proteomes" id="UP000051010">
    <property type="component" value="Unassembled WGS sequence"/>
</dbReference>
<protein>
    <submittedName>
        <fullName evidence="1">Uncharacterized protein</fullName>
    </submittedName>
</protein>
<sequence>MVQNTEVGLIKFTPDTNELANNKIFYLSKVSTFLNSSQKPNDKINDPDEGYAYLMNGEKISYKDIIKHYSGMCQSYISCFTILYDSDFDENGKIKKCVANCIKESNNLGTKRDAVIFNLQPKYNMLNTLDRMAHNTVEFINRDIKKPLIGEDGVQLFPTMNSFKFCEDLKREDLNLALSFCSNISKGGFPRHFNKDMLAYLKRKGLLEEENKKTDVTLTANKIVYNPGKIRFEDKEHFFDHLQTGEVTTNEMNKYLKICLGEKDDQYSDQHEYRLLVTEFGGTNTFPCAIKLLTPDNTQPWWAKIKKYNEVDCLTISDFKESDGNLRTEKIKYTP</sequence>
<dbReference type="RefSeq" id="WP_054736470.1">
    <property type="nucleotide sequence ID" value="NZ_AZFZ01000095.1"/>
</dbReference>
<comment type="caution">
    <text evidence="1">The sequence shown here is derived from an EMBL/GenBank/DDBJ whole genome shotgun (WGS) entry which is preliminary data.</text>
</comment>